<keyword evidence="3" id="KW-0326">Glycosidase</keyword>
<dbReference type="PANTHER" id="PTHR12304">
    <property type="entry name" value="INOSINE-URIDINE PREFERRING NUCLEOSIDE HYDROLASE"/>
    <property type="match status" value="1"/>
</dbReference>
<proteinExistence type="inferred from homology"/>
<organism evidence="5 7">
    <name type="scientific">Rotaria socialis</name>
    <dbReference type="NCBI Taxonomy" id="392032"/>
    <lineage>
        <taxon>Eukaryota</taxon>
        <taxon>Metazoa</taxon>
        <taxon>Spiralia</taxon>
        <taxon>Gnathifera</taxon>
        <taxon>Rotifera</taxon>
        <taxon>Eurotatoria</taxon>
        <taxon>Bdelloidea</taxon>
        <taxon>Philodinida</taxon>
        <taxon>Philodinidae</taxon>
        <taxon>Rotaria</taxon>
    </lineage>
</organism>
<evidence type="ECO:0000256" key="2">
    <source>
        <dbReference type="ARBA" id="ARBA00022801"/>
    </source>
</evidence>
<dbReference type="Proteomes" id="UP000663873">
    <property type="component" value="Unassembled WGS sequence"/>
</dbReference>
<evidence type="ECO:0000313" key="8">
    <source>
        <dbReference type="Proteomes" id="UP000663873"/>
    </source>
</evidence>
<evidence type="ECO:0000256" key="3">
    <source>
        <dbReference type="ARBA" id="ARBA00023295"/>
    </source>
</evidence>
<gene>
    <name evidence="5" type="ORF">TIS948_LOCUS26227</name>
    <name evidence="6" type="ORF">UJA718_LOCUS22411</name>
</gene>
<dbReference type="AlphaFoldDB" id="A0A817YQF1"/>
<reference evidence="5" key="1">
    <citation type="submission" date="2021-02" db="EMBL/GenBank/DDBJ databases">
        <authorList>
            <person name="Nowell W R."/>
        </authorList>
    </citation>
    <scope>NUCLEOTIDE SEQUENCE</scope>
</reference>
<dbReference type="InterPro" id="IPR023186">
    <property type="entry name" value="IUNH"/>
</dbReference>
<dbReference type="PANTHER" id="PTHR12304:SF4">
    <property type="entry name" value="URIDINE NUCLEOSIDASE"/>
    <property type="match status" value="1"/>
</dbReference>
<dbReference type="SUPFAM" id="SSF53590">
    <property type="entry name" value="Nucleoside hydrolase"/>
    <property type="match status" value="1"/>
</dbReference>
<name>A0A817YQF1_9BILA</name>
<evidence type="ECO:0000256" key="1">
    <source>
        <dbReference type="ARBA" id="ARBA00009176"/>
    </source>
</evidence>
<dbReference type="Gene3D" id="3.90.245.10">
    <property type="entry name" value="Ribonucleoside hydrolase-like"/>
    <property type="match status" value="1"/>
</dbReference>
<dbReference type="Proteomes" id="UP000663825">
    <property type="component" value="Unassembled WGS sequence"/>
</dbReference>
<dbReference type="GO" id="GO:0005829">
    <property type="term" value="C:cytosol"/>
    <property type="evidence" value="ECO:0007669"/>
    <property type="project" value="TreeGrafter"/>
</dbReference>
<evidence type="ECO:0000313" key="5">
    <source>
        <dbReference type="EMBL" id="CAF3384171.1"/>
    </source>
</evidence>
<dbReference type="EMBL" id="CAJOBP010004607">
    <property type="protein sequence ID" value="CAF4445580.1"/>
    <property type="molecule type" value="Genomic_DNA"/>
</dbReference>
<dbReference type="GO" id="GO:0006152">
    <property type="term" value="P:purine nucleoside catabolic process"/>
    <property type="evidence" value="ECO:0007669"/>
    <property type="project" value="TreeGrafter"/>
</dbReference>
<dbReference type="EMBL" id="CAJNXB010004608">
    <property type="protein sequence ID" value="CAF3384171.1"/>
    <property type="molecule type" value="Genomic_DNA"/>
</dbReference>
<feature type="domain" description="Inosine/uridine-preferring nucleoside hydrolase" evidence="4">
    <location>
        <begin position="8"/>
        <end position="246"/>
    </location>
</feature>
<dbReference type="Pfam" id="PF01156">
    <property type="entry name" value="IU_nuc_hydro"/>
    <property type="match status" value="1"/>
</dbReference>
<protein>
    <recommendedName>
        <fullName evidence="4">Inosine/uridine-preferring nucleoside hydrolase domain-containing protein</fullName>
    </recommendedName>
</protein>
<comment type="caution">
    <text evidence="5">The sequence shown here is derived from an EMBL/GenBank/DDBJ whole genome shotgun (WGS) entry which is preliminary data.</text>
</comment>
<sequence>MGNHNDIDLLANNACLLLQMCNMSSDIPVIKGANKPLACAYHGHSGIKVHAQNGIGNVKYPVKNLNRNPIEQYKSMSAAQFIVQHVLANPGEITLRAIGPLANIVLAVSIGGGKFIKSVRRVVIMGDSVGGFGNKTVATEVNLANDPHAGRIVFHAFNNITMVGLNCTRQLPLKILQSWNDSPCFNDPTAIMYLIRPDLFEGQHACVDVEDSGRLTTGQTIADWTGRWGRPMQTIVLMKVNKSEFETELLDRLARLTMFKTKSRRSDEDNGETN</sequence>
<accession>A0A817YQF1</accession>
<dbReference type="GO" id="GO:0008477">
    <property type="term" value="F:purine nucleosidase activity"/>
    <property type="evidence" value="ECO:0007669"/>
    <property type="project" value="TreeGrafter"/>
</dbReference>
<evidence type="ECO:0000313" key="7">
    <source>
        <dbReference type="Proteomes" id="UP000663825"/>
    </source>
</evidence>
<evidence type="ECO:0000313" key="6">
    <source>
        <dbReference type="EMBL" id="CAF4445580.1"/>
    </source>
</evidence>
<comment type="similarity">
    <text evidence="1">Belongs to the IUNH family.</text>
</comment>
<keyword evidence="8" id="KW-1185">Reference proteome</keyword>
<dbReference type="InterPro" id="IPR036452">
    <property type="entry name" value="Ribo_hydro-like"/>
</dbReference>
<evidence type="ECO:0000259" key="4">
    <source>
        <dbReference type="Pfam" id="PF01156"/>
    </source>
</evidence>
<dbReference type="InterPro" id="IPR001910">
    <property type="entry name" value="Inosine/uridine_hydrolase_dom"/>
</dbReference>
<keyword evidence="2" id="KW-0378">Hydrolase</keyword>
<dbReference type="OrthoDB" id="432381at2759"/>